<name>A0AAV8RUH0_ENSVE</name>
<evidence type="ECO:0000313" key="1">
    <source>
        <dbReference type="EMBL" id="KAJ8506779.1"/>
    </source>
</evidence>
<gene>
    <name evidence="1" type="ORF">OPV22_007665</name>
</gene>
<sequence>MLKTGPSSISSISPVDRPKAEVFASIPPSVGLLLPNINYFEHLNSPTVVNSSLRSNFSIAAPESDPALLNRLKDEESSAMVPLEKSVKLHRTALCLIWSRICRNLNLGRIGSVYDGNLSDGKELALNILKPSEDATKEFCFRD</sequence>
<evidence type="ECO:0000313" key="2">
    <source>
        <dbReference type="Proteomes" id="UP001222027"/>
    </source>
</evidence>
<proteinExistence type="predicted"/>
<dbReference type="Proteomes" id="UP001222027">
    <property type="component" value="Unassembled WGS sequence"/>
</dbReference>
<reference evidence="1 2" key="1">
    <citation type="submission" date="2022-12" db="EMBL/GenBank/DDBJ databases">
        <title>Chromosome-scale assembly of the Ensete ventricosum genome.</title>
        <authorList>
            <person name="Dussert Y."/>
            <person name="Stocks J."/>
            <person name="Wendawek A."/>
            <person name="Woldeyes F."/>
            <person name="Nichols R.A."/>
            <person name="Borrell J.S."/>
        </authorList>
    </citation>
    <scope>NUCLEOTIDE SEQUENCE [LARGE SCALE GENOMIC DNA]</scope>
    <source>
        <strain evidence="2">cv. Maze</strain>
        <tissue evidence="1">Seeds</tissue>
    </source>
</reference>
<comment type="caution">
    <text evidence="1">The sequence shown here is derived from an EMBL/GenBank/DDBJ whole genome shotgun (WGS) entry which is preliminary data.</text>
</comment>
<organism evidence="1 2">
    <name type="scientific">Ensete ventricosum</name>
    <name type="common">Abyssinian banana</name>
    <name type="synonym">Musa ensete</name>
    <dbReference type="NCBI Taxonomy" id="4639"/>
    <lineage>
        <taxon>Eukaryota</taxon>
        <taxon>Viridiplantae</taxon>
        <taxon>Streptophyta</taxon>
        <taxon>Embryophyta</taxon>
        <taxon>Tracheophyta</taxon>
        <taxon>Spermatophyta</taxon>
        <taxon>Magnoliopsida</taxon>
        <taxon>Liliopsida</taxon>
        <taxon>Zingiberales</taxon>
        <taxon>Musaceae</taxon>
        <taxon>Ensete</taxon>
    </lineage>
</organism>
<dbReference type="AlphaFoldDB" id="A0AAV8RUH0"/>
<keyword evidence="2" id="KW-1185">Reference proteome</keyword>
<accession>A0AAV8RUH0</accession>
<dbReference type="EMBL" id="JAQQAF010000002">
    <property type="protein sequence ID" value="KAJ8506779.1"/>
    <property type="molecule type" value="Genomic_DNA"/>
</dbReference>
<protein>
    <submittedName>
        <fullName evidence="1">Uncharacterized protein</fullName>
    </submittedName>
</protein>